<keyword evidence="3" id="KW-1185">Reference proteome</keyword>
<organism evidence="2 3">
    <name type="scientific">Durusdinium trenchii</name>
    <dbReference type="NCBI Taxonomy" id="1381693"/>
    <lineage>
        <taxon>Eukaryota</taxon>
        <taxon>Sar</taxon>
        <taxon>Alveolata</taxon>
        <taxon>Dinophyceae</taxon>
        <taxon>Suessiales</taxon>
        <taxon>Symbiodiniaceae</taxon>
        <taxon>Durusdinium</taxon>
    </lineage>
</organism>
<reference evidence="2 3" key="1">
    <citation type="submission" date="2024-02" db="EMBL/GenBank/DDBJ databases">
        <authorList>
            <person name="Chen Y."/>
            <person name="Shah S."/>
            <person name="Dougan E. K."/>
            <person name="Thang M."/>
            <person name="Chan C."/>
        </authorList>
    </citation>
    <scope>NUCLEOTIDE SEQUENCE [LARGE SCALE GENOMIC DNA]</scope>
</reference>
<gene>
    <name evidence="2" type="ORF">CCMP2556_LOCUS3207</name>
</gene>
<dbReference type="Proteomes" id="UP001642484">
    <property type="component" value="Unassembled WGS sequence"/>
</dbReference>
<dbReference type="SUPFAM" id="SSF48371">
    <property type="entry name" value="ARM repeat"/>
    <property type="match status" value="1"/>
</dbReference>
<evidence type="ECO:0000256" key="1">
    <source>
        <dbReference type="SAM" id="MobiDB-lite"/>
    </source>
</evidence>
<feature type="region of interest" description="Disordered" evidence="1">
    <location>
        <begin position="623"/>
        <end position="676"/>
    </location>
</feature>
<feature type="compositionally biased region" description="Basic and acidic residues" evidence="1">
    <location>
        <begin position="629"/>
        <end position="638"/>
    </location>
</feature>
<dbReference type="InterPro" id="IPR016024">
    <property type="entry name" value="ARM-type_fold"/>
</dbReference>
<protein>
    <recommendedName>
        <fullName evidence="4">HEAT repeat-containing protein 1</fullName>
    </recommendedName>
</protein>
<comment type="caution">
    <text evidence="2">The sequence shown here is derived from an EMBL/GenBank/DDBJ whole genome shotgun (WGS) entry which is preliminary data.</text>
</comment>
<sequence length="676" mass="71803">MSSICFLKTPEALASVLLNAFASAPGATGAGLQALSAAAPWALVEHLGTLSVYLALGSPPTADEELRAWSACTAMGNTLASLSPTSRSLLSPWAWAHLDQLCSSQSSRLVRPAMRCLCLAAVAEGRLERLLRHLRPAVQLLHSQLEAPEVDIAENGAVLRAAWLCACACEFCDLNQMATATDLGLARPTLASRGKRPRPTVGAGTQLAETLLRTCEVFLSFDLRAPLPALVMALGFALKRHSALLLRAAVETILDAGLENRPGEELLTERSLEVVTSLCDHLGQEADAGAKTSLSTHLSKLARHAPAARHLAHLGLHRRAEPSDGPVRLVALRALRALQRAGLAGHPSALGAAALPALFDVSSRQQGSALLCALARRDPQALPQCLVPGLRDAFAALLWQAPQQLALGPSKNNHLSRAATEAAKAFALSGRNAREKWLRAIVGELGNSFSEDRFPALPSELGLSRRLKPFARRASPSAAKLQETSSRSLDWTDSWPREPRLQLLYSHFLAQVLVALPLADGVHSEIKLVTEECEKFLELRAASAASAMEHEGSISDATLRICIISVVEKALLSALRAELPSRPAALLAALAPRREALLGAVLGDAAQAEQCFAEAQNGVILRSGGSPASRRDRERDGKSSISLKKRKAAGGSEKLKTPKKRKLKGSSEAGTPQVAA</sequence>
<dbReference type="EMBL" id="CAXAMN010001226">
    <property type="protein sequence ID" value="CAK8993355.1"/>
    <property type="molecule type" value="Genomic_DNA"/>
</dbReference>
<evidence type="ECO:0000313" key="3">
    <source>
        <dbReference type="Proteomes" id="UP001642484"/>
    </source>
</evidence>
<name>A0ABP0HSZ7_9DINO</name>
<accession>A0ABP0HSZ7</accession>
<evidence type="ECO:0008006" key="4">
    <source>
        <dbReference type="Google" id="ProtNLM"/>
    </source>
</evidence>
<evidence type="ECO:0000313" key="2">
    <source>
        <dbReference type="EMBL" id="CAK8993355.1"/>
    </source>
</evidence>
<proteinExistence type="predicted"/>